<keyword evidence="2" id="KW-1133">Transmembrane helix</keyword>
<feature type="transmembrane region" description="Helical" evidence="2">
    <location>
        <begin position="164"/>
        <end position="183"/>
    </location>
</feature>
<evidence type="ECO:0000256" key="2">
    <source>
        <dbReference type="SAM" id="Phobius"/>
    </source>
</evidence>
<proteinExistence type="predicted"/>
<feature type="region of interest" description="Disordered" evidence="1">
    <location>
        <begin position="113"/>
        <end position="132"/>
    </location>
</feature>
<feature type="signal peptide" evidence="3">
    <location>
        <begin position="1"/>
        <end position="26"/>
    </location>
</feature>
<comment type="caution">
    <text evidence="4">The sequence shown here is derived from an EMBL/GenBank/DDBJ whole genome shotgun (WGS) entry which is preliminary data.</text>
</comment>
<keyword evidence="2" id="KW-0812">Transmembrane</keyword>
<evidence type="ECO:0000313" key="5">
    <source>
        <dbReference type="Proteomes" id="UP000664109"/>
    </source>
</evidence>
<evidence type="ECO:0000256" key="1">
    <source>
        <dbReference type="SAM" id="MobiDB-lite"/>
    </source>
</evidence>
<reference evidence="4 5" key="1">
    <citation type="journal article" date="2016" name="Arch. Microbiol.">
        <title>Streptomyces zhihengii sp. nov., isolated from rhizospheric soil of Psammosilene tunicoides.</title>
        <authorList>
            <person name="Huang M.J."/>
            <person name="Fei J.J."/>
            <person name="Salam N."/>
            <person name="Kim C.J."/>
            <person name="Hozzein W.N."/>
            <person name="Xiao M."/>
            <person name="Huang H.Q."/>
            <person name="Li W.J."/>
        </authorList>
    </citation>
    <scope>NUCLEOTIDE SEQUENCE [LARGE SCALE GENOMIC DNA]</scope>
    <source>
        <strain evidence="4 5">YIM T102</strain>
    </source>
</reference>
<sequence length="192" mass="18405">MCAGSLALRTAGLVTVLVLAPAAAAAADDRAVLLTPSEAAPGGAVRIAADGCPGTAVARSDAFAADAELTAAPGADGPAGAARVRTDAQAGTFTVRLACDGRPHARAELTVRPAGARPAAAEPAARAHASPVAPVRAGGGGAVAIAAPVAAVDSEDAGPSARQAVAGLVLAGVAAVVFAVRGARRRGRTRSD</sequence>
<keyword evidence="3" id="KW-0732">Signal</keyword>
<feature type="chain" id="PRO_5046385183" evidence="3">
    <location>
        <begin position="27"/>
        <end position="192"/>
    </location>
</feature>
<evidence type="ECO:0000313" key="4">
    <source>
        <dbReference type="EMBL" id="MBM9621401.1"/>
    </source>
</evidence>
<dbReference type="Proteomes" id="UP000664109">
    <property type="component" value="Unassembled WGS sequence"/>
</dbReference>
<organism evidence="4 5">
    <name type="scientific">Streptomyces zhihengii</name>
    <dbReference type="NCBI Taxonomy" id="1818004"/>
    <lineage>
        <taxon>Bacteria</taxon>
        <taxon>Bacillati</taxon>
        <taxon>Actinomycetota</taxon>
        <taxon>Actinomycetes</taxon>
        <taxon>Kitasatosporales</taxon>
        <taxon>Streptomycetaceae</taxon>
        <taxon>Streptomyces</taxon>
    </lineage>
</organism>
<dbReference type="EMBL" id="JAFEJA010000001">
    <property type="protein sequence ID" value="MBM9621401.1"/>
    <property type="molecule type" value="Genomic_DNA"/>
</dbReference>
<gene>
    <name evidence="4" type="ORF">JE024_22185</name>
</gene>
<keyword evidence="2" id="KW-0472">Membrane</keyword>
<accession>A0ABS2UV69</accession>
<dbReference type="RefSeq" id="WP_205375265.1">
    <property type="nucleotide sequence ID" value="NZ_JAFEJA010000001.1"/>
</dbReference>
<evidence type="ECO:0000256" key="3">
    <source>
        <dbReference type="SAM" id="SignalP"/>
    </source>
</evidence>
<protein>
    <submittedName>
        <fullName evidence="4">Uncharacterized protein</fullName>
    </submittedName>
</protein>
<keyword evidence="5" id="KW-1185">Reference proteome</keyword>
<name>A0ABS2UV69_9ACTN</name>